<keyword evidence="2 6" id="KW-0862">Zinc</keyword>
<dbReference type="PIRSF" id="PIRSF005261">
    <property type="entry name" value="Heat_shock_Hsp33"/>
    <property type="match status" value="1"/>
</dbReference>
<comment type="PTM">
    <text evidence="6">Under oxidizing conditions two disulfide bonds are formed involving the reactive cysteines. Under reducing conditions zinc is bound to the reactive cysteines and the protein is inactive.</text>
</comment>
<comment type="similarity">
    <text evidence="6">Belongs to the HSP33 family.</text>
</comment>
<dbReference type="EMBL" id="JAJJPB010000001">
    <property type="protein sequence ID" value="MCC9293329.1"/>
    <property type="molecule type" value="Genomic_DNA"/>
</dbReference>
<evidence type="ECO:0000313" key="7">
    <source>
        <dbReference type="EMBL" id="MCC9293329.1"/>
    </source>
</evidence>
<dbReference type="InterPro" id="IPR016154">
    <property type="entry name" value="Heat_shock_Hsp33_C"/>
</dbReference>
<feature type="disulfide bond" description="Redox-active" evidence="6">
    <location>
        <begin position="238"/>
        <end position="240"/>
    </location>
</feature>
<dbReference type="SUPFAM" id="SSF64397">
    <property type="entry name" value="Hsp33 domain"/>
    <property type="match status" value="1"/>
</dbReference>
<organism evidence="7 8">
    <name type="scientific">Clostridium aromativorans</name>
    <dbReference type="NCBI Taxonomy" id="2836848"/>
    <lineage>
        <taxon>Bacteria</taxon>
        <taxon>Bacillati</taxon>
        <taxon>Bacillota</taxon>
        <taxon>Clostridia</taxon>
        <taxon>Eubacteriales</taxon>
        <taxon>Clostridiaceae</taxon>
        <taxon>Clostridium</taxon>
    </lineage>
</organism>
<evidence type="ECO:0000256" key="4">
    <source>
        <dbReference type="ARBA" id="ARBA00023186"/>
    </source>
</evidence>
<evidence type="ECO:0000313" key="8">
    <source>
        <dbReference type="Proteomes" id="UP001165422"/>
    </source>
</evidence>
<dbReference type="SUPFAM" id="SSF118352">
    <property type="entry name" value="HSP33 redox switch-like"/>
    <property type="match status" value="1"/>
</dbReference>
<comment type="function">
    <text evidence="6">Redox regulated molecular chaperone. Protects both thermally unfolding and oxidatively damaged proteins from irreversible aggregation. Plays an important role in the bacterial defense system toward oxidative stress.</text>
</comment>
<reference evidence="7" key="1">
    <citation type="submission" date="2021-11" db="EMBL/GenBank/DDBJ databases">
        <authorList>
            <person name="Qingchun L."/>
            <person name="Dong Z."/>
            <person name="Zongwei Q."/>
            <person name="Jia Z."/>
            <person name="Duotao L."/>
        </authorList>
    </citation>
    <scope>NUCLEOTIDE SEQUENCE</scope>
    <source>
        <strain evidence="7">WLY-B-L2</strain>
    </source>
</reference>
<evidence type="ECO:0000256" key="3">
    <source>
        <dbReference type="ARBA" id="ARBA00023157"/>
    </source>
</evidence>
<sequence length="296" mass="31991">MEDKLIRATAKNDNIRIIAASTTRLVNEAVKIHKCRPTAAAAFGRMLTAGCLMGAMLKSQSDSLTLRISGGGKAKGVLVTSYSDGHVKGYIGNPTADLPPNGKGKLDVGGIIGTNGNLTVTRDLGLKEPYSSQVPIQTGEIGDDLAYYFTVSEQTPSAVALGVLVNVDLSIKSAGGFILQMMPGADNSLSDLLTSRLQEISPISTMIDVKKNIYEVLNDIFGDIDLKILDELSPSYKCDCSRERVEKALMSIGFEDLKKIYTEGKSEELRCNFCNKSYVFTHDQIGRILKSAKKDL</sequence>
<dbReference type="Pfam" id="PF01430">
    <property type="entry name" value="HSP33"/>
    <property type="match status" value="1"/>
</dbReference>
<dbReference type="RefSeq" id="WP_179977902.1">
    <property type="nucleotide sequence ID" value="NZ_JAJJPB010000001.1"/>
</dbReference>
<evidence type="ECO:0000256" key="1">
    <source>
        <dbReference type="ARBA" id="ARBA00022490"/>
    </source>
</evidence>
<dbReference type="NCBIfam" id="NF001033">
    <property type="entry name" value="PRK00114.1"/>
    <property type="match status" value="1"/>
</dbReference>
<dbReference type="Proteomes" id="UP001165422">
    <property type="component" value="Unassembled WGS sequence"/>
</dbReference>
<keyword evidence="5 6" id="KW-0676">Redox-active center</keyword>
<evidence type="ECO:0000256" key="6">
    <source>
        <dbReference type="HAMAP-Rule" id="MF_00117"/>
    </source>
</evidence>
<keyword evidence="8" id="KW-1185">Reference proteome</keyword>
<accession>A0ABS8N0K8</accession>
<gene>
    <name evidence="6 7" type="primary">hslO</name>
    <name evidence="7" type="ORF">LN736_00375</name>
</gene>
<dbReference type="HAMAP" id="MF_00117">
    <property type="entry name" value="HslO"/>
    <property type="match status" value="1"/>
</dbReference>
<keyword evidence="4 6" id="KW-0143">Chaperone</keyword>
<name>A0ABS8N0K8_9CLOT</name>
<dbReference type="CDD" id="cd00498">
    <property type="entry name" value="Hsp33"/>
    <property type="match status" value="1"/>
</dbReference>
<keyword evidence="3 6" id="KW-1015">Disulfide bond</keyword>
<comment type="subcellular location">
    <subcellularLocation>
        <location evidence="6">Cytoplasm</location>
    </subcellularLocation>
</comment>
<dbReference type="InterPro" id="IPR016153">
    <property type="entry name" value="Heat_shock_Hsp33_N"/>
</dbReference>
<dbReference type="PANTHER" id="PTHR30111:SF1">
    <property type="entry name" value="33 KDA CHAPERONIN"/>
    <property type="match status" value="1"/>
</dbReference>
<dbReference type="Gene3D" id="3.55.30.10">
    <property type="entry name" value="Hsp33 domain"/>
    <property type="match status" value="1"/>
</dbReference>
<proteinExistence type="inferred from homology"/>
<evidence type="ECO:0000256" key="5">
    <source>
        <dbReference type="ARBA" id="ARBA00023284"/>
    </source>
</evidence>
<keyword evidence="1 6" id="KW-0963">Cytoplasm</keyword>
<feature type="disulfide bond" description="Redox-active" evidence="6">
    <location>
        <begin position="271"/>
        <end position="274"/>
    </location>
</feature>
<dbReference type="Gene3D" id="3.90.1280.10">
    <property type="entry name" value="HSP33 redox switch-like"/>
    <property type="match status" value="1"/>
</dbReference>
<protein>
    <recommendedName>
        <fullName evidence="6">33 kDa chaperonin</fullName>
    </recommendedName>
    <alternativeName>
        <fullName evidence="6">Heat shock protein 33 homolog</fullName>
        <shortName evidence="6">HSP33</shortName>
    </alternativeName>
</protein>
<evidence type="ECO:0000256" key="2">
    <source>
        <dbReference type="ARBA" id="ARBA00022833"/>
    </source>
</evidence>
<dbReference type="PANTHER" id="PTHR30111">
    <property type="entry name" value="33 KDA CHAPERONIN"/>
    <property type="match status" value="1"/>
</dbReference>
<dbReference type="InterPro" id="IPR000397">
    <property type="entry name" value="Heat_shock_Hsp33"/>
</dbReference>
<comment type="caution">
    <text evidence="7">The sequence shown here is derived from an EMBL/GenBank/DDBJ whole genome shotgun (WGS) entry which is preliminary data.</text>
</comment>